<dbReference type="InterPro" id="IPR036264">
    <property type="entry name" value="Bact_exopeptidase_dim_dom"/>
</dbReference>
<dbReference type="GO" id="GO:0046872">
    <property type="term" value="F:metal ion binding"/>
    <property type="evidence" value="ECO:0007669"/>
    <property type="project" value="UniProtKB-KW"/>
</dbReference>
<dbReference type="InterPro" id="IPR050072">
    <property type="entry name" value="Peptidase_M20A"/>
</dbReference>
<keyword evidence="4 7" id="KW-0378">Hydrolase</keyword>
<comment type="similarity">
    <text evidence="2">Belongs to the peptidase M20A family.</text>
</comment>
<organism evidence="7 8">
    <name type="scientific">Candidatus Dojkabacteria bacterium</name>
    <dbReference type="NCBI Taxonomy" id="2099670"/>
    <lineage>
        <taxon>Bacteria</taxon>
        <taxon>Candidatus Dojkabacteria</taxon>
    </lineage>
</organism>
<evidence type="ECO:0000256" key="3">
    <source>
        <dbReference type="ARBA" id="ARBA00022723"/>
    </source>
</evidence>
<dbReference type="AlphaFoldDB" id="A0A847EVJ5"/>
<feature type="domain" description="Peptidase M20 dimerisation" evidence="6">
    <location>
        <begin position="166"/>
        <end position="266"/>
    </location>
</feature>
<dbReference type="Pfam" id="PF01546">
    <property type="entry name" value="Peptidase_M20"/>
    <property type="match status" value="1"/>
</dbReference>
<reference evidence="7 8" key="1">
    <citation type="journal article" date="2020" name="Biotechnol. Biofuels">
        <title>New insights from the biogas microbiome by comprehensive genome-resolved metagenomics of nearly 1600 species originating from multiple anaerobic digesters.</title>
        <authorList>
            <person name="Campanaro S."/>
            <person name="Treu L."/>
            <person name="Rodriguez-R L.M."/>
            <person name="Kovalovszki A."/>
            <person name="Ziels R.M."/>
            <person name="Maus I."/>
            <person name="Zhu X."/>
            <person name="Kougias P.G."/>
            <person name="Basile A."/>
            <person name="Luo G."/>
            <person name="Schluter A."/>
            <person name="Konstantinidis K.T."/>
            <person name="Angelidaki I."/>
        </authorList>
    </citation>
    <scope>NUCLEOTIDE SEQUENCE [LARGE SCALE GENOMIC DNA]</scope>
    <source>
        <strain evidence="7">AS06rmzACSIP_421</strain>
    </source>
</reference>
<dbReference type="Gene3D" id="3.30.70.360">
    <property type="match status" value="1"/>
</dbReference>
<evidence type="ECO:0000256" key="4">
    <source>
        <dbReference type="ARBA" id="ARBA00022801"/>
    </source>
</evidence>
<protein>
    <submittedName>
        <fullName evidence="7">M20/M25/M40 family metallo-hydrolase</fullName>
    </submittedName>
</protein>
<dbReference type="InterPro" id="IPR011650">
    <property type="entry name" value="Peptidase_M20_dimer"/>
</dbReference>
<dbReference type="Proteomes" id="UP000554004">
    <property type="component" value="Unassembled WGS sequence"/>
</dbReference>
<comment type="caution">
    <text evidence="7">The sequence shown here is derived from an EMBL/GenBank/DDBJ whole genome shotgun (WGS) entry which is preliminary data.</text>
</comment>
<evidence type="ECO:0000256" key="1">
    <source>
        <dbReference type="ARBA" id="ARBA00001947"/>
    </source>
</evidence>
<evidence type="ECO:0000256" key="2">
    <source>
        <dbReference type="ARBA" id="ARBA00006247"/>
    </source>
</evidence>
<sequence>MELEKILKDLVEIPSVTSDIDNCKKAIDYINRLVIKEGLKTKIYENKNVYSLLIAKEIKNKYEIILNGHLDVVPASLEQFNSVTKKENGKRIMYGRGTSDMKGPDVSILLAFLESIKEGNNLDMALLFTTDEETGGFNGIKYLIEQGFSAEVVFIPDGGQNWSICTAEKGVLQLQFNATGISAHGSRVWLGDNAVEKLIEVYRDIQREFIKKWGKPTKENNWIPTINLGALNGGNAANKVPNEAEMLIDIRYPLPIKQDDIEEIIKKSIIKGVTCKPISTGAPLQTDIKSKYFKKWVTQIDNPVFEKEPGASDGRFFSEKGINVILTKPICSKPHIDNEWVDIDDLIIFKDKVKLWLKDL</sequence>
<dbReference type="EMBL" id="JAAZAL010000128">
    <property type="protein sequence ID" value="NLE31344.1"/>
    <property type="molecule type" value="Genomic_DNA"/>
</dbReference>
<dbReference type="InterPro" id="IPR002933">
    <property type="entry name" value="Peptidase_M20"/>
</dbReference>
<dbReference type="SUPFAM" id="SSF55031">
    <property type="entry name" value="Bacterial exopeptidase dimerisation domain"/>
    <property type="match status" value="1"/>
</dbReference>
<dbReference type="PROSITE" id="PS00759">
    <property type="entry name" value="ARGE_DAPE_CPG2_2"/>
    <property type="match status" value="1"/>
</dbReference>
<name>A0A847EVJ5_9BACT</name>
<evidence type="ECO:0000313" key="7">
    <source>
        <dbReference type="EMBL" id="NLE31344.1"/>
    </source>
</evidence>
<keyword evidence="5" id="KW-0862">Zinc</keyword>
<dbReference type="Pfam" id="PF07687">
    <property type="entry name" value="M20_dimer"/>
    <property type="match status" value="1"/>
</dbReference>
<comment type="cofactor">
    <cofactor evidence="1">
        <name>Zn(2+)</name>
        <dbReference type="ChEBI" id="CHEBI:29105"/>
    </cofactor>
</comment>
<evidence type="ECO:0000259" key="6">
    <source>
        <dbReference type="Pfam" id="PF07687"/>
    </source>
</evidence>
<evidence type="ECO:0000313" key="8">
    <source>
        <dbReference type="Proteomes" id="UP000554004"/>
    </source>
</evidence>
<dbReference type="PANTHER" id="PTHR43808:SF8">
    <property type="entry name" value="PEPTIDASE M20 DIMERISATION DOMAIN-CONTAINING PROTEIN"/>
    <property type="match status" value="1"/>
</dbReference>
<gene>
    <name evidence="7" type="ORF">GX618_03690</name>
</gene>
<dbReference type="Gene3D" id="3.40.630.10">
    <property type="entry name" value="Zn peptidases"/>
    <property type="match status" value="1"/>
</dbReference>
<accession>A0A847EVJ5</accession>
<dbReference type="InterPro" id="IPR001261">
    <property type="entry name" value="ArgE/DapE_CS"/>
</dbReference>
<dbReference type="GO" id="GO:0016787">
    <property type="term" value="F:hydrolase activity"/>
    <property type="evidence" value="ECO:0007669"/>
    <property type="project" value="UniProtKB-KW"/>
</dbReference>
<evidence type="ECO:0000256" key="5">
    <source>
        <dbReference type="ARBA" id="ARBA00022833"/>
    </source>
</evidence>
<proteinExistence type="inferred from homology"/>
<dbReference type="PANTHER" id="PTHR43808">
    <property type="entry name" value="ACETYLORNITHINE DEACETYLASE"/>
    <property type="match status" value="1"/>
</dbReference>
<keyword evidence="3" id="KW-0479">Metal-binding</keyword>
<dbReference type="SUPFAM" id="SSF53187">
    <property type="entry name" value="Zn-dependent exopeptidases"/>
    <property type="match status" value="1"/>
</dbReference>